<gene>
    <name evidence="2" type="ordered locus">Spico_0566</name>
</gene>
<feature type="transmembrane region" description="Helical" evidence="1">
    <location>
        <begin position="162"/>
        <end position="181"/>
    </location>
</feature>
<dbReference type="AlphaFoldDB" id="F4GK22"/>
<feature type="transmembrane region" description="Helical" evidence="1">
    <location>
        <begin position="51"/>
        <end position="72"/>
    </location>
</feature>
<keyword evidence="1" id="KW-0812">Transmembrane</keyword>
<dbReference type="Proteomes" id="UP000007939">
    <property type="component" value="Chromosome"/>
</dbReference>
<accession>F4GK22</accession>
<dbReference type="EMBL" id="CP002659">
    <property type="protein sequence ID" value="AEC01794.1"/>
    <property type="molecule type" value="Genomic_DNA"/>
</dbReference>
<keyword evidence="3" id="KW-1185">Reference proteome</keyword>
<dbReference type="HOGENOM" id="CLU_1207835_0_0_12"/>
<evidence type="ECO:0000313" key="2">
    <source>
        <dbReference type="EMBL" id="AEC01794.1"/>
    </source>
</evidence>
<name>F4GK22_PARC1</name>
<keyword evidence="1" id="KW-0472">Membrane</keyword>
<keyword evidence="1" id="KW-1133">Transmembrane helix</keyword>
<feature type="transmembrane region" description="Helical" evidence="1">
    <location>
        <begin position="84"/>
        <end position="106"/>
    </location>
</feature>
<dbReference type="RefSeq" id="WP_013739190.1">
    <property type="nucleotide sequence ID" value="NC_015436.1"/>
</dbReference>
<feature type="transmembrane region" description="Helical" evidence="1">
    <location>
        <begin position="135"/>
        <end position="155"/>
    </location>
</feature>
<dbReference type="KEGG" id="scc:Spico_0566"/>
<evidence type="ECO:0000313" key="3">
    <source>
        <dbReference type="Proteomes" id="UP000007939"/>
    </source>
</evidence>
<reference evidence="3" key="1">
    <citation type="submission" date="2011-04" db="EMBL/GenBank/DDBJ databases">
        <title>The complete genome of Spirochaeta coccoides DSM 17374.</title>
        <authorList>
            <person name="Lucas S."/>
            <person name="Copeland A."/>
            <person name="Lapidus A."/>
            <person name="Bruce D."/>
            <person name="Goodwin L."/>
            <person name="Pitluck S."/>
            <person name="Peters L."/>
            <person name="Kyrpides N."/>
            <person name="Mavromatis K."/>
            <person name="Pagani I."/>
            <person name="Ivanova N."/>
            <person name="Ovchinnikova G."/>
            <person name="Lu M."/>
            <person name="Detter J.C."/>
            <person name="Tapia R."/>
            <person name="Han C."/>
            <person name="Land M."/>
            <person name="Hauser L."/>
            <person name="Markowitz V."/>
            <person name="Cheng J.-F."/>
            <person name="Hugenholtz P."/>
            <person name="Woyke T."/>
            <person name="Wu D."/>
            <person name="Spring S."/>
            <person name="Schroeder M."/>
            <person name="Brambilla E."/>
            <person name="Klenk H.-P."/>
            <person name="Eisen J.A."/>
        </authorList>
    </citation>
    <scope>NUCLEOTIDE SEQUENCE [LARGE SCALE GENOMIC DNA]</scope>
    <source>
        <strain evidence="3">ATCC BAA-1237 / DSM 17374 / SPN1</strain>
    </source>
</reference>
<dbReference type="STRING" id="760011.Spico_0566"/>
<sequence>MKTIQGIVKINLKQSKLAYLIAGIVFFATAVSDIITRVILRIGSGMALGNYLLILPLLMGIFIPAINFSKLLNLGCKRLDFFKGCLPTYALASFCTTLVCLVLWLFHDPFMLPFSSDPSLYNLFDVFGFAKNGEMVAFIQMFTLLLLTSCAAHTLTLVQGHWYGWLADVLIVAVIAVFTPIAPLRATLSWFFDLIIFNNLAIVQILSCVVLSVAVYATGLVPIREKQI</sequence>
<reference evidence="2 3" key="2">
    <citation type="journal article" date="2012" name="Stand. Genomic Sci.">
        <title>Complete genome sequence of the termite hindgut bacterium Spirochaeta coccoides type strain (SPN1(T)), reclassification in the genus Sphaerochaeta as Sphaerochaeta coccoides comb. nov. and emendations of the family Spirochaetaceae and the genus Sphaerochaeta.</title>
        <authorList>
            <person name="Abt B."/>
            <person name="Han C."/>
            <person name="Scheuner C."/>
            <person name="Lu M."/>
            <person name="Lapidus A."/>
            <person name="Nolan M."/>
            <person name="Lucas S."/>
            <person name="Hammon N."/>
            <person name="Deshpande S."/>
            <person name="Cheng J.F."/>
            <person name="Tapia R."/>
            <person name="Goodwin L.A."/>
            <person name="Pitluck S."/>
            <person name="Liolios K."/>
            <person name="Pagani I."/>
            <person name="Ivanova N."/>
            <person name="Mavromatis K."/>
            <person name="Mikhailova N."/>
            <person name="Huntemann M."/>
            <person name="Pati A."/>
            <person name="Chen A."/>
            <person name="Palaniappan K."/>
            <person name="Land M."/>
            <person name="Hauser L."/>
            <person name="Brambilla E.M."/>
            <person name="Rohde M."/>
            <person name="Spring S."/>
            <person name="Gronow S."/>
            <person name="Goker M."/>
            <person name="Woyke T."/>
            <person name="Bristow J."/>
            <person name="Eisen J.A."/>
            <person name="Markowitz V."/>
            <person name="Hugenholtz P."/>
            <person name="Kyrpides N.C."/>
            <person name="Klenk H.P."/>
            <person name="Detter J.C."/>
        </authorList>
    </citation>
    <scope>NUCLEOTIDE SEQUENCE [LARGE SCALE GENOMIC DNA]</scope>
    <source>
        <strain evidence="3">ATCC BAA-1237 / DSM 17374 / SPN1</strain>
    </source>
</reference>
<evidence type="ECO:0000256" key="1">
    <source>
        <dbReference type="SAM" id="Phobius"/>
    </source>
</evidence>
<organism evidence="2 3">
    <name type="scientific">Parasphaerochaeta coccoides (strain ATCC BAA-1237 / DSM 17374 / SPN1)</name>
    <name type="common">Sphaerochaeta coccoides</name>
    <dbReference type="NCBI Taxonomy" id="760011"/>
    <lineage>
        <taxon>Bacteria</taxon>
        <taxon>Pseudomonadati</taxon>
        <taxon>Spirochaetota</taxon>
        <taxon>Spirochaetia</taxon>
        <taxon>Spirochaetales</taxon>
        <taxon>Sphaerochaetaceae</taxon>
        <taxon>Parasphaerochaeta</taxon>
    </lineage>
</organism>
<feature type="transmembrane region" description="Helical" evidence="1">
    <location>
        <begin position="17"/>
        <end position="39"/>
    </location>
</feature>
<protein>
    <submittedName>
        <fullName evidence="2">Uncharacterized protein</fullName>
    </submittedName>
</protein>
<feature type="transmembrane region" description="Helical" evidence="1">
    <location>
        <begin position="201"/>
        <end position="223"/>
    </location>
</feature>
<proteinExistence type="predicted"/>